<dbReference type="GO" id="GO:0008828">
    <property type="term" value="F:dATP diphosphatase activity"/>
    <property type="evidence" value="ECO:0007669"/>
    <property type="project" value="InterPro"/>
</dbReference>
<evidence type="ECO:0000256" key="2">
    <source>
        <dbReference type="PIRSR" id="PIRSR603564-1"/>
    </source>
</evidence>
<name>A0A497XIP9_9PROT</name>
<reference evidence="5 6" key="1">
    <citation type="submission" date="2018-10" db="EMBL/GenBank/DDBJ databases">
        <title>Genomic Encyclopedia of Type Strains, Phase IV (KMG-IV): sequencing the most valuable type-strain genomes for metagenomic binning, comparative biology and taxonomic classification.</title>
        <authorList>
            <person name="Goeker M."/>
        </authorList>
    </citation>
    <scope>NUCLEOTIDE SEQUENCE [LARGE SCALE GENOMIC DNA]</scope>
    <source>
        <strain evidence="5 6">DSM 26916</strain>
    </source>
</reference>
<accession>A0A497XIP9</accession>
<feature type="binding site" evidence="2">
    <location>
        <position position="37"/>
    </location>
    <ligand>
        <name>substrate</name>
    </ligand>
</feature>
<dbReference type="AlphaFoldDB" id="A0A497XIP9"/>
<evidence type="ECO:0000256" key="1">
    <source>
        <dbReference type="ARBA" id="ARBA00022801"/>
    </source>
</evidence>
<keyword evidence="3" id="KW-0479">Metal-binding</keyword>
<keyword evidence="1" id="KW-0378">Hydrolase</keyword>
<dbReference type="PRINTS" id="PR01404">
    <property type="entry name" value="NPPPHYDRLASE"/>
</dbReference>
<organism evidence="5 6">
    <name type="scientific">Sulfurisoma sediminicola</name>
    <dbReference type="NCBI Taxonomy" id="1381557"/>
    <lineage>
        <taxon>Bacteria</taxon>
        <taxon>Pseudomonadati</taxon>
        <taxon>Pseudomonadota</taxon>
        <taxon>Betaproteobacteria</taxon>
        <taxon>Nitrosomonadales</taxon>
        <taxon>Sterolibacteriaceae</taxon>
        <taxon>Sulfurisoma</taxon>
    </lineage>
</organism>
<dbReference type="InterPro" id="IPR020084">
    <property type="entry name" value="NUDIX_hydrolase_CS"/>
</dbReference>
<dbReference type="GO" id="GO:0046656">
    <property type="term" value="P:folic acid biosynthetic process"/>
    <property type="evidence" value="ECO:0007669"/>
    <property type="project" value="InterPro"/>
</dbReference>
<feature type="binding site" evidence="3">
    <location>
        <position position="57"/>
    </location>
    <ligand>
        <name>Mg(2+)</name>
        <dbReference type="ChEBI" id="CHEBI:18420"/>
    </ligand>
</feature>
<proteinExistence type="predicted"/>
<dbReference type="InterPro" id="IPR003564">
    <property type="entry name" value="DHNTPase"/>
</dbReference>
<dbReference type="PANTHER" id="PTHR43736:SF1">
    <property type="entry name" value="DIHYDRONEOPTERIN TRIPHOSPHATE DIPHOSPHATASE"/>
    <property type="match status" value="1"/>
</dbReference>
<gene>
    <name evidence="5" type="ORF">DFR35_0332</name>
</gene>
<dbReference type="PANTHER" id="PTHR43736">
    <property type="entry name" value="ADP-RIBOSE PYROPHOSPHATASE"/>
    <property type="match status" value="1"/>
</dbReference>
<evidence type="ECO:0000259" key="4">
    <source>
        <dbReference type="PROSITE" id="PS51462"/>
    </source>
</evidence>
<dbReference type="PROSITE" id="PS51462">
    <property type="entry name" value="NUDIX"/>
    <property type="match status" value="1"/>
</dbReference>
<dbReference type="PROSITE" id="PS00893">
    <property type="entry name" value="NUDIX_BOX"/>
    <property type="match status" value="1"/>
</dbReference>
<feature type="binding site" evidence="2">
    <location>
        <begin position="76"/>
        <end position="79"/>
    </location>
    <ligand>
        <name>substrate</name>
    </ligand>
</feature>
<dbReference type="InterPro" id="IPR015797">
    <property type="entry name" value="NUDIX_hydrolase-like_dom_sf"/>
</dbReference>
<feature type="binding site" evidence="2">
    <location>
        <position position="26"/>
    </location>
    <ligand>
        <name>substrate</name>
    </ligand>
</feature>
<comment type="caution">
    <text evidence="5">The sequence shown here is derived from an EMBL/GenBank/DDBJ whole genome shotgun (WGS) entry which is preliminary data.</text>
</comment>
<evidence type="ECO:0000256" key="3">
    <source>
        <dbReference type="PIRSR" id="PIRSR603564-2"/>
    </source>
</evidence>
<comment type="cofactor">
    <cofactor evidence="3">
        <name>Mg(2+)</name>
        <dbReference type="ChEBI" id="CHEBI:18420"/>
    </cofactor>
    <text evidence="3">Binds 1 Mg(2+) ion per subunit.</text>
</comment>
<feature type="binding site" evidence="3">
    <location>
        <position position="114"/>
    </location>
    <ligand>
        <name>Mg(2+)</name>
        <dbReference type="ChEBI" id="CHEBI:18420"/>
    </ligand>
</feature>
<evidence type="ECO:0000313" key="5">
    <source>
        <dbReference type="EMBL" id="RLJ67782.1"/>
    </source>
</evidence>
<dbReference type="Pfam" id="PF00293">
    <property type="entry name" value="NUDIX"/>
    <property type="match status" value="1"/>
</dbReference>
<dbReference type="RefSeq" id="WP_121239747.1">
    <property type="nucleotide sequence ID" value="NZ_BHVV01000001.1"/>
</dbReference>
<feature type="binding site" evidence="2">
    <location>
        <position position="132"/>
    </location>
    <ligand>
        <name>substrate</name>
    </ligand>
</feature>
<keyword evidence="6" id="KW-1185">Reference proteome</keyword>
<keyword evidence="3" id="KW-0460">Magnesium</keyword>
<feature type="binding site" evidence="3">
    <location>
        <position position="53"/>
    </location>
    <ligand>
        <name>Mg(2+)</name>
        <dbReference type="ChEBI" id="CHEBI:18420"/>
    </ligand>
</feature>
<dbReference type="NCBIfam" id="NF006961">
    <property type="entry name" value="PRK09438.1"/>
    <property type="match status" value="1"/>
</dbReference>
<dbReference type="EMBL" id="RCCI01000004">
    <property type="protein sequence ID" value="RLJ67782.1"/>
    <property type="molecule type" value="Genomic_DNA"/>
</dbReference>
<feature type="binding site" evidence="2">
    <location>
        <position position="5"/>
    </location>
    <ligand>
        <name>substrate</name>
    </ligand>
</feature>
<dbReference type="InterPro" id="IPR000086">
    <property type="entry name" value="NUDIX_hydrolase_dom"/>
</dbReference>
<dbReference type="SUPFAM" id="SSF55811">
    <property type="entry name" value="Nudix"/>
    <property type="match status" value="1"/>
</dbReference>
<dbReference type="OrthoDB" id="7066556at2"/>
<dbReference type="GO" id="GO:0046872">
    <property type="term" value="F:metal ion binding"/>
    <property type="evidence" value="ECO:0007669"/>
    <property type="project" value="UniProtKB-KW"/>
</dbReference>
<feature type="domain" description="Nudix hydrolase" evidence="4">
    <location>
        <begin position="4"/>
        <end position="143"/>
    </location>
</feature>
<dbReference type="GO" id="GO:0019177">
    <property type="term" value="F:dihydroneopterin triphosphate pyrophosphohydrolase activity"/>
    <property type="evidence" value="ECO:0007669"/>
    <property type="project" value="InterPro"/>
</dbReference>
<sequence>MAGSKKPVSVLVVIHTPQLGVLLLERARFPGYWQSVTGSQEGDEPLRITAVREVAEETGIACRPADLDDWHLSNRFEIFAQWRDRYPTGVTHNMEHVFSLCVPANTAATLAPDEHAASRWLPWREAAAACFSWTNRDAILMLGAGAPQIARGGRLSLEI</sequence>
<evidence type="ECO:0000313" key="6">
    <source>
        <dbReference type="Proteomes" id="UP000268908"/>
    </source>
</evidence>
<dbReference type="CDD" id="cd04664">
    <property type="entry name" value="NUDIX_DHNTPase_like"/>
    <property type="match status" value="1"/>
</dbReference>
<dbReference type="Proteomes" id="UP000268908">
    <property type="component" value="Unassembled WGS sequence"/>
</dbReference>
<dbReference type="Gene3D" id="3.90.79.10">
    <property type="entry name" value="Nucleoside Triphosphate Pyrophosphohydrolase"/>
    <property type="match status" value="1"/>
</dbReference>
<protein>
    <submittedName>
        <fullName evidence="5">Dihydroneopterin triphosphate pyrophosphatase</fullName>
    </submittedName>
</protein>